<dbReference type="InterPro" id="IPR056087">
    <property type="entry name" value="DUF7670"/>
</dbReference>
<feature type="transmembrane region" description="Helical" evidence="1">
    <location>
        <begin position="93"/>
        <end position="113"/>
    </location>
</feature>
<comment type="caution">
    <text evidence="3">The sequence shown here is derived from an EMBL/GenBank/DDBJ whole genome shotgun (WGS) entry which is preliminary data.</text>
</comment>
<sequence length="126" mass="13964">MSSRTATVAGWVALILGILFVLLQAYGWWDEVQARGGGGDWLERWAITTHVLPTLLLIASVALGWRWPLAGAIGFLAYSVLTVVSYYPEWAYAPLVTGPPFVIGLLFLVDWWLRRRGVTPAPRPVT</sequence>
<evidence type="ECO:0000313" key="4">
    <source>
        <dbReference type="Proteomes" id="UP000297866"/>
    </source>
</evidence>
<feature type="transmembrane region" description="Helical" evidence="1">
    <location>
        <begin position="41"/>
        <end position="62"/>
    </location>
</feature>
<dbReference type="AlphaFoldDB" id="A0A4R8UAD9"/>
<feature type="domain" description="DUF7670" evidence="2">
    <location>
        <begin position="4"/>
        <end position="116"/>
    </location>
</feature>
<evidence type="ECO:0000259" key="2">
    <source>
        <dbReference type="Pfam" id="PF24709"/>
    </source>
</evidence>
<feature type="transmembrane region" description="Helical" evidence="1">
    <location>
        <begin position="7"/>
        <end position="29"/>
    </location>
</feature>
<keyword evidence="4" id="KW-1185">Reference proteome</keyword>
<evidence type="ECO:0000313" key="3">
    <source>
        <dbReference type="EMBL" id="TFB46992.1"/>
    </source>
</evidence>
<dbReference type="Proteomes" id="UP000297866">
    <property type="component" value="Unassembled WGS sequence"/>
</dbReference>
<keyword evidence="1" id="KW-0812">Transmembrane</keyword>
<reference evidence="3 4" key="1">
    <citation type="submission" date="2019-03" db="EMBL/GenBank/DDBJ databases">
        <title>Genomics of glacier-inhabiting Cryobacterium strains.</title>
        <authorList>
            <person name="Liu Q."/>
            <person name="Xin Y.-H."/>
        </authorList>
    </citation>
    <scope>NUCLEOTIDE SEQUENCE [LARGE SCALE GENOMIC DNA]</scope>
    <source>
        <strain evidence="3 4">Sr47</strain>
    </source>
</reference>
<dbReference type="OrthoDB" id="3396203at2"/>
<proteinExistence type="predicted"/>
<evidence type="ECO:0000256" key="1">
    <source>
        <dbReference type="SAM" id="Phobius"/>
    </source>
</evidence>
<keyword evidence="1" id="KW-0472">Membrane</keyword>
<dbReference type="EMBL" id="SOEZ01000076">
    <property type="protein sequence ID" value="TFB46992.1"/>
    <property type="molecule type" value="Genomic_DNA"/>
</dbReference>
<accession>A0A4R8UAD9</accession>
<dbReference type="Pfam" id="PF24709">
    <property type="entry name" value="DUF7670"/>
    <property type="match status" value="1"/>
</dbReference>
<organism evidence="3 4">
    <name type="scientific">Cryobacterium tagatosivorans</name>
    <dbReference type="NCBI Taxonomy" id="1259199"/>
    <lineage>
        <taxon>Bacteria</taxon>
        <taxon>Bacillati</taxon>
        <taxon>Actinomycetota</taxon>
        <taxon>Actinomycetes</taxon>
        <taxon>Micrococcales</taxon>
        <taxon>Microbacteriaceae</taxon>
        <taxon>Cryobacterium</taxon>
    </lineage>
</organism>
<name>A0A4R8UAD9_9MICO</name>
<feature type="transmembrane region" description="Helical" evidence="1">
    <location>
        <begin position="69"/>
        <end position="87"/>
    </location>
</feature>
<protein>
    <recommendedName>
        <fullName evidence="2">DUF7670 domain-containing protein</fullName>
    </recommendedName>
</protein>
<dbReference type="RefSeq" id="WP_134492777.1">
    <property type="nucleotide sequence ID" value="NZ_SOEZ01000076.1"/>
</dbReference>
<gene>
    <name evidence="3" type="ORF">E3O23_16110</name>
</gene>
<keyword evidence="1" id="KW-1133">Transmembrane helix</keyword>